<comment type="similarity">
    <text evidence="3">Belongs to the HARBI1 family.</text>
</comment>
<dbReference type="PANTHER" id="PTHR22930:SF289">
    <property type="entry name" value="DDE TNP4 DOMAIN-CONTAINING PROTEIN-RELATED"/>
    <property type="match status" value="1"/>
</dbReference>
<evidence type="ECO:0000256" key="8">
    <source>
        <dbReference type="SAM" id="MobiDB-lite"/>
    </source>
</evidence>
<evidence type="ECO:0000256" key="1">
    <source>
        <dbReference type="ARBA" id="ARBA00001968"/>
    </source>
</evidence>
<keyword evidence="11" id="KW-1185">Reference proteome</keyword>
<dbReference type="PANTHER" id="PTHR22930">
    <property type="match status" value="1"/>
</dbReference>
<evidence type="ECO:0000256" key="4">
    <source>
        <dbReference type="ARBA" id="ARBA00022722"/>
    </source>
</evidence>
<feature type="region of interest" description="Disordered" evidence="8">
    <location>
        <begin position="334"/>
        <end position="354"/>
    </location>
</feature>
<reference evidence="10 11" key="1">
    <citation type="journal article" date="2024" name="BMC Genomics">
        <title>De novo assembly and annotation of Popillia japonica's genome with initial clues to its potential as an invasive pest.</title>
        <authorList>
            <person name="Cucini C."/>
            <person name="Boschi S."/>
            <person name="Funari R."/>
            <person name="Cardaioli E."/>
            <person name="Iannotti N."/>
            <person name="Marturano G."/>
            <person name="Paoli F."/>
            <person name="Bruttini M."/>
            <person name="Carapelli A."/>
            <person name="Frati F."/>
            <person name="Nardi F."/>
        </authorList>
    </citation>
    <scope>NUCLEOTIDE SEQUENCE [LARGE SCALE GENOMIC DNA]</scope>
    <source>
        <strain evidence="10">DMR45628</strain>
    </source>
</reference>
<evidence type="ECO:0000313" key="10">
    <source>
        <dbReference type="EMBL" id="KAK9700803.1"/>
    </source>
</evidence>
<dbReference type="EMBL" id="JASPKY010000429">
    <property type="protein sequence ID" value="KAK9700803.1"/>
    <property type="molecule type" value="Genomic_DNA"/>
</dbReference>
<dbReference type="InterPro" id="IPR027806">
    <property type="entry name" value="HARBI1_dom"/>
</dbReference>
<comment type="caution">
    <text evidence="10">The sequence shown here is derived from an EMBL/GenBank/DDBJ whole genome shotgun (WGS) entry which is preliminary data.</text>
</comment>
<dbReference type="InterPro" id="IPR045249">
    <property type="entry name" value="HARBI1-like"/>
</dbReference>
<evidence type="ECO:0000256" key="3">
    <source>
        <dbReference type="ARBA" id="ARBA00006958"/>
    </source>
</evidence>
<dbReference type="GO" id="GO:0004519">
    <property type="term" value="F:endonuclease activity"/>
    <property type="evidence" value="ECO:0007669"/>
    <property type="project" value="UniProtKB-KW"/>
</dbReference>
<gene>
    <name evidence="10" type="ORF">QE152_g31010</name>
</gene>
<keyword evidence="7" id="KW-0539">Nucleus</keyword>
<dbReference type="GO" id="GO:0016787">
    <property type="term" value="F:hydrolase activity"/>
    <property type="evidence" value="ECO:0007669"/>
    <property type="project" value="UniProtKB-KW"/>
</dbReference>
<evidence type="ECO:0000256" key="7">
    <source>
        <dbReference type="ARBA" id="ARBA00023242"/>
    </source>
</evidence>
<proteinExistence type="inferred from homology"/>
<organism evidence="10 11">
    <name type="scientific">Popillia japonica</name>
    <name type="common">Japanese beetle</name>
    <dbReference type="NCBI Taxonomy" id="7064"/>
    <lineage>
        <taxon>Eukaryota</taxon>
        <taxon>Metazoa</taxon>
        <taxon>Ecdysozoa</taxon>
        <taxon>Arthropoda</taxon>
        <taxon>Hexapoda</taxon>
        <taxon>Insecta</taxon>
        <taxon>Pterygota</taxon>
        <taxon>Neoptera</taxon>
        <taxon>Endopterygota</taxon>
        <taxon>Coleoptera</taxon>
        <taxon>Polyphaga</taxon>
        <taxon>Scarabaeiformia</taxon>
        <taxon>Scarabaeidae</taxon>
        <taxon>Rutelinae</taxon>
        <taxon>Popillia</taxon>
    </lineage>
</organism>
<dbReference type="GO" id="GO:0046872">
    <property type="term" value="F:metal ion binding"/>
    <property type="evidence" value="ECO:0007669"/>
    <property type="project" value="UniProtKB-KW"/>
</dbReference>
<accession>A0AAW1JCI4</accession>
<name>A0AAW1JCI4_POPJA</name>
<dbReference type="Proteomes" id="UP001458880">
    <property type="component" value="Unassembled WGS sequence"/>
</dbReference>
<keyword evidence="10" id="KW-0255">Endonuclease</keyword>
<keyword evidence="6" id="KW-0378">Hydrolase</keyword>
<protein>
    <submittedName>
        <fullName evidence="10">DDE superfamily endonuclease</fullName>
    </submittedName>
</protein>
<dbReference type="GO" id="GO:0005634">
    <property type="term" value="C:nucleus"/>
    <property type="evidence" value="ECO:0007669"/>
    <property type="project" value="UniProtKB-SubCell"/>
</dbReference>
<feature type="domain" description="DDE Tnp4" evidence="9">
    <location>
        <begin position="162"/>
        <end position="316"/>
    </location>
</feature>
<evidence type="ECO:0000256" key="5">
    <source>
        <dbReference type="ARBA" id="ARBA00022723"/>
    </source>
</evidence>
<dbReference type="AlphaFoldDB" id="A0AAW1JCI4"/>
<evidence type="ECO:0000256" key="6">
    <source>
        <dbReference type="ARBA" id="ARBA00022801"/>
    </source>
</evidence>
<evidence type="ECO:0000256" key="2">
    <source>
        <dbReference type="ARBA" id="ARBA00004123"/>
    </source>
</evidence>
<comment type="subcellular location">
    <subcellularLocation>
        <location evidence="2">Nucleus</location>
    </subcellularLocation>
</comment>
<sequence length="354" mass="40339">MAFPYIQFLAVQLGEREDRRRARRNLTLVRRNLRDTQDPFSVTDIEFMRCYRLNKDACQDLIAQVEVVMINEDVIKKIPPFITVLCALSFFASGSYQRGVGYSLMNAVSQATVSRSIKIVSNIVVRHFMKNCIKFPQTNEERGQFQEMFYNATGMPNILGVIDGTHISIVKPHENEHAYMNRKGYHSINVQIVCDQTLKIIGVVARFPGSTHDAFVWRQSALAHNMKESYEAGDHDSRLIGDSGYPCLPWLLVPLRSPTTRQEINYSSTIKVAESCVERCIGVLKGKFRCLLRDRTLHYTPQCASRIIMTCAVLHNITKHYNIPDAVPLWDDIDNEPAQPIDRDEGDVGETVLK</sequence>
<keyword evidence="4" id="KW-0540">Nuclease</keyword>
<evidence type="ECO:0000259" key="9">
    <source>
        <dbReference type="Pfam" id="PF13359"/>
    </source>
</evidence>
<keyword evidence="5" id="KW-0479">Metal-binding</keyword>
<comment type="cofactor">
    <cofactor evidence="1">
        <name>a divalent metal cation</name>
        <dbReference type="ChEBI" id="CHEBI:60240"/>
    </cofactor>
</comment>
<dbReference type="Pfam" id="PF13359">
    <property type="entry name" value="DDE_Tnp_4"/>
    <property type="match status" value="1"/>
</dbReference>
<evidence type="ECO:0000313" key="11">
    <source>
        <dbReference type="Proteomes" id="UP001458880"/>
    </source>
</evidence>